<dbReference type="InterPro" id="IPR002938">
    <property type="entry name" value="FAD-bd"/>
</dbReference>
<dbReference type="RefSeq" id="XP_031931008.1">
    <property type="nucleotide sequence ID" value="XM_032074898.1"/>
</dbReference>
<dbReference type="Pfam" id="PF21274">
    <property type="entry name" value="Rng_hyd_C"/>
    <property type="match status" value="1"/>
</dbReference>
<keyword evidence="3" id="KW-0560">Oxidoreductase</keyword>
<evidence type="ECO:0000313" key="5">
    <source>
        <dbReference type="EMBL" id="KAE8367927.1"/>
    </source>
</evidence>
<proteinExistence type="predicted"/>
<dbReference type="GeneID" id="43659344"/>
<dbReference type="InterPro" id="IPR050641">
    <property type="entry name" value="RIFMO-like"/>
</dbReference>
<dbReference type="SUPFAM" id="SSF51905">
    <property type="entry name" value="FAD/NAD(P)-binding domain"/>
    <property type="match status" value="1"/>
</dbReference>
<dbReference type="Proteomes" id="UP000326268">
    <property type="component" value="Unassembled WGS sequence"/>
</dbReference>
<dbReference type="AlphaFoldDB" id="A0A5N7ADI0"/>
<protein>
    <submittedName>
        <fullName evidence="5">FAD binding domain-containing protein</fullName>
    </submittedName>
</protein>
<dbReference type="EMBL" id="ML737591">
    <property type="protein sequence ID" value="KAE8367927.1"/>
    <property type="molecule type" value="Genomic_DNA"/>
</dbReference>
<dbReference type="PANTHER" id="PTHR43004:SF8">
    <property type="entry name" value="FAD-BINDING DOMAIN-CONTAINING PROTEIN-RELATED"/>
    <property type="match status" value="1"/>
</dbReference>
<dbReference type="GO" id="GO:0016709">
    <property type="term" value="F:oxidoreductase activity, acting on paired donors, with incorporation or reduction of molecular oxygen, NAD(P)H as one donor, and incorporation of one atom of oxygen"/>
    <property type="evidence" value="ECO:0007669"/>
    <property type="project" value="UniProtKB-ARBA"/>
</dbReference>
<sequence length="599" mass="65995">MTSEIQTKFLVVGAGPAGLALAAFLGQHGLDGLVIAKASSTADTPRAHSFNPFAFECLRDIGIEDKALQQAVRGRTLQSMRWSRTMVGEEYGKVLAWGEHPSTVTHTFGLTPCEYAEFSQSELEPLLVRYASHHNFDVRFSTELVAIERLEGVSGHTQYLCTVHDLLLNTTIKIQTRYLFGADGARSHIARSLNFSFTSKPSGGKACNILLRADLGHIMNKERHAALHWILKPDRTTFPGLVAHLRMVEPWKKWVMVGFGAKGTDPFEGLTPESPELVDCVREIIGDDSVDVEILRMDPWTVRQSVADHYSFDDTDVFLLGDAAHRHPPAYGLGSNTCVQDAYNLGWKIAYVSKGFAGPGLLKSYSQERQPVGAMLVHNANQGLHSQFGVWEAVGMFAPSREEGAQQLAKLFQATDEGAASREKVRTAMEHVEEELHSWGAAYNQWYVSTAVYLEDEGSARPTLHGNPITEPQVTTYPGSRLPHAWLDVATRQKMISTHDLAGKGAFCLLFGIGGGGWKEAAINISRITGIPINAYGIGFGLDYSDVHREWYAKRGVEESGCVLVRPDRFVAWRSPKAAADCEAKLMDVLNKVLSREGL</sequence>
<organism evidence="5 6">
    <name type="scientific">Aspergillus caelatus</name>
    <dbReference type="NCBI Taxonomy" id="61420"/>
    <lineage>
        <taxon>Eukaryota</taxon>
        <taxon>Fungi</taxon>
        <taxon>Dikarya</taxon>
        <taxon>Ascomycota</taxon>
        <taxon>Pezizomycotina</taxon>
        <taxon>Eurotiomycetes</taxon>
        <taxon>Eurotiomycetidae</taxon>
        <taxon>Eurotiales</taxon>
        <taxon>Aspergillaceae</taxon>
        <taxon>Aspergillus</taxon>
        <taxon>Aspergillus subgen. Circumdati</taxon>
    </lineage>
</organism>
<keyword evidence="2" id="KW-0274">FAD</keyword>
<keyword evidence="1" id="KW-0285">Flavoprotein</keyword>
<evidence type="ECO:0000256" key="3">
    <source>
        <dbReference type="ARBA" id="ARBA00023002"/>
    </source>
</evidence>
<evidence type="ECO:0000313" key="6">
    <source>
        <dbReference type="Proteomes" id="UP000326268"/>
    </source>
</evidence>
<accession>A0A5N7ADI0</accession>
<evidence type="ECO:0000256" key="1">
    <source>
        <dbReference type="ARBA" id="ARBA00022630"/>
    </source>
</evidence>
<evidence type="ECO:0000259" key="4">
    <source>
        <dbReference type="Pfam" id="PF01494"/>
    </source>
</evidence>
<name>A0A5N7ADI0_9EURO</name>
<reference evidence="5 6" key="1">
    <citation type="submission" date="2019-04" db="EMBL/GenBank/DDBJ databases">
        <title>Friends and foes A comparative genomics studyof 23 Aspergillus species from section Flavi.</title>
        <authorList>
            <consortium name="DOE Joint Genome Institute"/>
            <person name="Kjaerbolling I."/>
            <person name="Vesth T."/>
            <person name="Frisvad J.C."/>
            <person name="Nybo J.L."/>
            <person name="Theobald S."/>
            <person name="Kildgaard S."/>
            <person name="Isbrandt T."/>
            <person name="Kuo A."/>
            <person name="Sato A."/>
            <person name="Lyhne E.K."/>
            <person name="Kogle M.E."/>
            <person name="Wiebenga A."/>
            <person name="Kun R.S."/>
            <person name="Lubbers R.J."/>
            <person name="Makela M.R."/>
            <person name="Barry K."/>
            <person name="Chovatia M."/>
            <person name="Clum A."/>
            <person name="Daum C."/>
            <person name="Haridas S."/>
            <person name="He G."/>
            <person name="LaButti K."/>
            <person name="Lipzen A."/>
            <person name="Mondo S."/>
            <person name="Riley R."/>
            <person name="Salamov A."/>
            <person name="Simmons B.A."/>
            <person name="Magnuson J.K."/>
            <person name="Henrissat B."/>
            <person name="Mortensen U.H."/>
            <person name="Larsen T.O."/>
            <person name="Devries R.P."/>
            <person name="Grigoriev I.V."/>
            <person name="Machida M."/>
            <person name="Baker S.E."/>
            <person name="Andersen M.R."/>
        </authorList>
    </citation>
    <scope>NUCLEOTIDE SEQUENCE [LARGE SCALE GENOMIC DNA]</scope>
    <source>
        <strain evidence="5 6">CBS 763.97</strain>
    </source>
</reference>
<dbReference type="OrthoDB" id="2690153at2759"/>
<dbReference type="Gene3D" id="3.50.50.60">
    <property type="entry name" value="FAD/NAD(P)-binding domain"/>
    <property type="match status" value="1"/>
</dbReference>
<dbReference type="Pfam" id="PF01494">
    <property type="entry name" value="FAD_binding_3"/>
    <property type="match status" value="1"/>
</dbReference>
<gene>
    <name evidence="5" type="ORF">BDV27DRAFT_168924</name>
</gene>
<keyword evidence="6" id="KW-1185">Reference proteome</keyword>
<dbReference type="Gene3D" id="3.30.9.10">
    <property type="entry name" value="D-Amino Acid Oxidase, subunit A, domain 2"/>
    <property type="match status" value="1"/>
</dbReference>
<dbReference type="InterPro" id="IPR036188">
    <property type="entry name" value="FAD/NAD-bd_sf"/>
</dbReference>
<dbReference type="GO" id="GO:0071949">
    <property type="term" value="F:FAD binding"/>
    <property type="evidence" value="ECO:0007669"/>
    <property type="project" value="InterPro"/>
</dbReference>
<dbReference type="PRINTS" id="PR00420">
    <property type="entry name" value="RNGMNOXGNASE"/>
</dbReference>
<feature type="domain" description="FAD-binding" evidence="4">
    <location>
        <begin position="7"/>
        <end position="379"/>
    </location>
</feature>
<dbReference type="PANTHER" id="PTHR43004">
    <property type="entry name" value="TRK SYSTEM POTASSIUM UPTAKE PROTEIN"/>
    <property type="match status" value="1"/>
</dbReference>
<evidence type="ECO:0000256" key="2">
    <source>
        <dbReference type="ARBA" id="ARBA00022827"/>
    </source>
</evidence>
<dbReference type="Gene3D" id="3.40.30.120">
    <property type="match status" value="1"/>
</dbReference>